<dbReference type="PANTHER" id="PTHR45080">
    <property type="entry name" value="CONTACTIN 5"/>
    <property type="match status" value="1"/>
</dbReference>
<dbReference type="InterPro" id="IPR003598">
    <property type="entry name" value="Ig_sub2"/>
</dbReference>
<keyword evidence="2" id="KW-1015">Disulfide bond</keyword>
<dbReference type="SMART" id="SM00408">
    <property type="entry name" value="IGc2"/>
    <property type="match status" value="1"/>
</dbReference>
<accession>A0A8C3R766</accession>
<proteinExistence type="predicted"/>
<dbReference type="InterPro" id="IPR013098">
    <property type="entry name" value="Ig_I-set"/>
</dbReference>
<dbReference type="GO" id="GO:0005886">
    <property type="term" value="C:plasma membrane"/>
    <property type="evidence" value="ECO:0007669"/>
    <property type="project" value="TreeGrafter"/>
</dbReference>
<feature type="compositionally biased region" description="Basic and acidic residues" evidence="4">
    <location>
        <begin position="136"/>
        <end position="152"/>
    </location>
</feature>
<evidence type="ECO:0000313" key="6">
    <source>
        <dbReference type="Ensembl" id="ENSCRFP00000015878.1"/>
    </source>
</evidence>
<evidence type="ECO:0000256" key="1">
    <source>
        <dbReference type="ARBA" id="ARBA00022729"/>
    </source>
</evidence>
<evidence type="ECO:0000256" key="4">
    <source>
        <dbReference type="SAM" id="MobiDB-lite"/>
    </source>
</evidence>
<evidence type="ECO:0000256" key="2">
    <source>
        <dbReference type="ARBA" id="ARBA00023157"/>
    </source>
</evidence>
<feature type="domain" description="Ig-like" evidence="5">
    <location>
        <begin position="38"/>
        <end position="130"/>
    </location>
</feature>
<evidence type="ECO:0000256" key="3">
    <source>
        <dbReference type="ARBA" id="ARBA00023319"/>
    </source>
</evidence>
<dbReference type="SMART" id="SM00409">
    <property type="entry name" value="IG"/>
    <property type="match status" value="1"/>
</dbReference>
<sequence>PWGRDGRCKVGSWSPAHPSLYKRSGLRKLLRDKDVLSPAYSMAAHSPQSLGTTTTMVLECAVSGQPPPVVSWSLNGQSLSASERLRFEEGRNGTYCLHLQEVSVTDAGQYCCVATNVAGTAQAASELTVQPSTPKLYDKGGGTEKTEQWEEK</sequence>
<reference evidence="6" key="2">
    <citation type="submission" date="2025-09" db="UniProtKB">
        <authorList>
            <consortium name="Ensembl"/>
        </authorList>
    </citation>
    <scope>IDENTIFICATION</scope>
</reference>
<dbReference type="Ensembl" id="ENSCRFT00000016435.1">
    <property type="protein sequence ID" value="ENSCRFP00000015878.1"/>
    <property type="gene ID" value="ENSCRFG00000012203.1"/>
</dbReference>
<dbReference type="InterPro" id="IPR036179">
    <property type="entry name" value="Ig-like_dom_sf"/>
</dbReference>
<evidence type="ECO:0000259" key="5">
    <source>
        <dbReference type="PROSITE" id="PS50835"/>
    </source>
</evidence>
<dbReference type="InterPro" id="IPR003599">
    <property type="entry name" value="Ig_sub"/>
</dbReference>
<dbReference type="SUPFAM" id="SSF48726">
    <property type="entry name" value="Immunoglobulin"/>
    <property type="match status" value="1"/>
</dbReference>
<name>A0A8C3R766_9PASS</name>
<dbReference type="Pfam" id="PF07679">
    <property type="entry name" value="I-set"/>
    <property type="match status" value="1"/>
</dbReference>
<reference evidence="6" key="1">
    <citation type="submission" date="2025-08" db="UniProtKB">
        <authorList>
            <consortium name="Ensembl"/>
        </authorList>
    </citation>
    <scope>IDENTIFICATION</scope>
</reference>
<protein>
    <recommendedName>
        <fullName evidence="5">Ig-like domain-containing protein</fullName>
    </recommendedName>
</protein>
<dbReference type="FunFam" id="2.60.40.10:FF:000032">
    <property type="entry name" value="palladin isoform X1"/>
    <property type="match status" value="1"/>
</dbReference>
<dbReference type="InterPro" id="IPR050958">
    <property type="entry name" value="Cell_Adh-Cytoskel_Orgn"/>
</dbReference>
<dbReference type="PROSITE" id="PS50835">
    <property type="entry name" value="IG_LIKE"/>
    <property type="match status" value="1"/>
</dbReference>
<dbReference type="Gene3D" id="2.60.40.10">
    <property type="entry name" value="Immunoglobulins"/>
    <property type="match status" value="1"/>
</dbReference>
<organism evidence="6 7">
    <name type="scientific">Cyanoderma ruficeps</name>
    <name type="common">rufous-capped babbler</name>
    <dbReference type="NCBI Taxonomy" id="181631"/>
    <lineage>
        <taxon>Eukaryota</taxon>
        <taxon>Metazoa</taxon>
        <taxon>Chordata</taxon>
        <taxon>Craniata</taxon>
        <taxon>Vertebrata</taxon>
        <taxon>Euteleostomi</taxon>
        <taxon>Archelosauria</taxon>
        <taxon>Archosauria</taxon>
        <taxon>Dinosauria</taxon>
        <taxon>Saurischia</taxon>
        <taxon>Theropoda</taxon>
        <taxon>Coelurosauria</taxon>
        <taxon>Aves</taxon>
        <taxon>Neognathae</taxon>
        <taxon>Neoaves</taxon>
        <taxon>Telluraves</taxon>
        <taxon>Australaves</taxon>
        <taxon>Passeriformes</taxon>
        <taxon>Sylvioidea</taxon>
        <taxon>Timaliidae</taxon>
        <taxon>Cyanoderma</taxon>
    </lineage>
</organism>
<evidence type="ECO:0000313" key="7">
    <source>
        <dbReference type="Proteomes" id="UP000694396"/>
    </source>
</evidence>
<dbReference type="Proteomes" id="UP000694396">
    <property type="component" value="Unplaced"/>
</dbReference>
<keyword evidence="3" id="KW-0393">Immunoglobulin domain</keyword>
<keyword evidence="7" id="KW-1185">Reference proteome</keyword>
<dbReference type="AlphaFoldDB" id="A0A8C3R766"/>
<dbReference type="GO" id="GO:0007156">
    <property type="term" value="P:homophilic cell adhesion via plasma membrane adhesion molecules"/>
    <property type="evidence" value="ECO:0007669"/>
    <property type="project" value="TreeGrafter"/>
</dbReference>
<feature type="region of interest" description="Disordered" evidence="4">
    <location>
        <begin position="131"/>
        <end position="152"/>
    </location>
</feature>
<dbReference type="InterPro" id="IPR007110">
    <property type="entry name" value="Ig-like_dom"/>
</dbReference>
<dbReference type="PANTHER" id="PTHR45080:SF8">
    <property type="entry name" value="IG-LIKE DOMAIN-CONTAINING PROTEIN"/>
    <property type="match status" value="1"/>
</dbReference>
<keyword evidence="1" id="KW-0732">Signal</keyword>
<dbReference type="InterPro" id="IPR013783">
    <property type="entry name" value="Ig-like_fold"/>
</dbReference>